<sequence length="306" mass="35406">MDLAVSQTAFALVPITLLGSILNWAIFYSIHKLSSFENSFGYLSANQAFTDALHSTIFLLYFCPMVLLDQPILKAFSHHCGFLVLFCYELSVMTHLAISLNRFAAAWAPYSYDSMFSRKKTKLLIVFLWIFTGSVAYLFYRHWCHLYYEEKTHFFTFTNTEFCGLIGWYGDFLKNAAIVVVIVCTDVLTVLRVRKITRQVSTGISEEAQHKFSARDIRFLKQTVFQGAVFMSELLTYFFFPMYFQNAWIVFFGTSFAWVAVHAADGMVVIVCNPEVRRYLLCRKTKQQLSTNTRSHNTEHNTRSHI</sequence>
<dbReference type="Proteomes" id="UP000827892">
    <property type="component" value="Chromosome V"/>
</dbReference>
<protein>
    <recommendedName>
        <fullName evidence="6">G-protein coupled receptors family 1 profile domain-containing protein</fullName>
    </recommendedName>
</protein>
<feature type="transmembrane region" description="Helical" evidence="5">
    <location>
        <begin position="80"/>
        <end position="103"/>
    </location>
</feature>
<evidence type="ECO:0000313" key="7">
    <source>
        <dbReference type="EMBL" id="ULT87378.1"/>
    </source>
</evidence>
<evidence type="ECO:0000256" key="2">
    <source>
        <dbReference type="ARBA" id="ARBA00022692"/>
    </source>
</evidence>
<evidence type="ECO:0000256" key="3">
    <source>
        <dbReference type="ARBA" id="ARBA00022989"/>
    </source>
</evidence>
<evidence type="ECO:0000256" key="1">
    <source>
        <dbReference type="ARBA" id="ARBA00004370"/>
    </source>
</evidence>
<organism evidence="7 8">
    <name type="scientific">Caenorhabditis briggsae</name>
    <dbReference type="NCBI Taxonomy" id="6238"/>
    <lineage>
        <taxon>Eukaryota</taxon>
        <taxon>Metazoa</taxon>
        <taxon>Ecdysozoa</taxon>
        <taxon>Nematoda</taxon>
        <taxon>Chromadorea</taxon>
        <taxon>Rhabditida</taxon>
        <taxon>Rhabditina</taxon>
        <taxon>Rhabditomorpha</taxon>
        <taxon>Rhabditoidea</taxon>
        <taxon>Rhabditidae</taxon>
        <taxon>Peloderinae</taxon>
        <taxon>Caenorhabditis</taxon>
    </lineage>
</organism>
<evidence type="ECO:0000256" key="5">
    <source>
        <dbReference type="SAM" id="Phobius"/>
    </source>
</evidence>
<feature type="transmembrane region" description="Helical" evidence="5">
    <location>
        <begin position="219"/>
        <end position="240"/>
    </location>
</feature>
<keyword evidence="4 5" id="KW-0472">Membrane</keyword>
<dbReference type="EMBL" id="CP090895">
    <property type="protein sequence ID" value="ULT87378.1"/>
    <property type="molecule type" value="Genomic_DNA"/>
</dbReference>
<evidence type="ECO:0000256" key="4">
    <source>
        <dbReference type="ARBA" id="ARBA00023136"/>
    </source>
</evidence>
<feature type="transmembrane region" description="Helical" evidence="5">
    <location>
        <begin position="176"/>
        <end position="193"/>
    </location>
</feature>
<keyword evidence="3 5" id="KW-1133">Transmembrane helix</keyword>
<gene>
    <name evidence="7" type="ORF">L3Y34_006890</name>
</gene>
<comment type="subcellular location">
    <subcellularLocation>
        <location evidence="1">Membrane</location>
    </subcellularLocation>
</comment>
<dbReference type="InterPro" id="IPR017452">
    <property type="entry name" value="GPCR_Rhodpsn_7TM"/>
</dbReference>
<keyword evidence="2 5" id="KW-0812">Transmembrane</keyword>
<reference evidence="7 8" key="1">
    <citation type="submission" date="2022-02" db="EMBL/GenBank/DDBJ databases">
        <title>Chromosome-level reference genomes for two strains of Caenorhabditis briggsae: an improved platform for comparative genomics.</title>
        <authorList>
            <person name="Stevens L."/>
            <person name="Andersen E.C."/>
        </authorList>
    </citation>
    <scope>NUCLEOTIDE SEQUENCE [LARGE SCALE GENOMIC DNA]</scope>
    <source>
        <strain evidence="7">QX1410_ONT</strain>
        <tissue evidence="7">Whole-organism</tissue>
    </source>
</reference>
<name>A0AAE8ZVD1_CAEBR</name>
<dbReference type="PROSITE" id="PS50262">
    <property type="entry name" value="G_PROTEIN_RECEP_F1_2"/>
    <property type="match status" value="1"/>
</dbReference>
<feature type="domain" description="G-protein coupled receptors family 1 profile" evidence="6">
    <location>
        <begin position="19"/>
        <end position="132"/>
    </location>
</feature>
<dbReference type="Gene3D" id="1.20.1070.10">
    <property type="entry name" value="Rhodopsin 7-helix transmembrane proteins"/>
    <property type="match status" value="1"/>
</dbReference>
<dbReference type="SUPFAM" id="SSF81321">
    <property type="entry name" value="Family A G protein-coupled receptor-like"/>
    <property type="match status" value="1"/>
</dbReference>
<accession>A0AAE8ZVD1</accession>
<dbReference type="GO" id="GO:0016020">
    <property type="term" value="C:membrane"/>
    <property type="evidence" value="ECO:0007669"/>
    <property type="project" value="UniProtKB-SubCell"/>
</dbReference>
<feature type="transmembrane region" description="Helical" evidence="5">
    <location>
        <begin position="123"/>
        <end position="140"/>
    </location>
</feature>
<dbReference type="AlphaFoldDB" id="A0AAE8ZVD1"/>
<proteinExistence type="predicted"/>
<feature type="transmembrane region" description="Helical" evidence="5">
    <location>
        <begin position="9"/>
        <end position="28"/>
    </location>
</feature>
<evidence type="ECO:0000313" key="8">
    <source>
        <dbReference type="Proteomes" id="UP000827892"/>
    </source>
</evidence>
<dbReference type="CDD" id="cd00637">
    <property type="entry name" value="7tm_classA_rhodopsin-like"/>
    <property type="match status" value="1"/>
</dbReference>
<dbReference type="PANTHER" id="PTHR23017:SF18">
    <property type="entry name" value="G-PROTEIN COUPLED RECEPTORS FAMILY 1 PROFILE DOMAIN-CONTAINING PROTEIN"/>
    <property type="match status" value="1"/>
</dbReference>
<dbReference type="PANTHER" id="PTHR23017">
    <property type="entry name" value="SERPENTINE RECEPTOR, CLASS X"/>
    <property type="match status" value="1"/>
</dbReference>
<dbReference type="Pfam" id="PF10328">
    <property type="entry name" value="7TM_GPCR_Srx"/>
    <property type="match status" value="1"/>
</dbReference>
<dbReference type="InterPro" id="IPR019430">
    <property type="entry name" value="7TM_GPCR_serpentine_rcpt_Srx"/>
</dbReference>
<feature type="transmembrane region" description="Helical" evidence="5">
    <location>
        <begin position="48"/>
        <end position="68"/>
    </location>
</feature>
<feature type="transmembrane region" description="Helical" evidence="5">
    <location>
        <begin position="246"/>
        <end position="271"/>
    </location>
</feature>
<evidence type="ECO:0000259" key="6">
    <source>
        <dbReference type="PROSITE" id="PS50262"/>
    </source>
</evidence>